<gene>
    <name evidence="9" type="ORF">OTI717_LOCUS4722</name>
</gene>
<keyword evidence="4" id="KW-0677">Repeat</keyword>
<keyword evidence="2" id="KW-0964">Secreted</keyword>
<evidence type="ECO:0000256" key="5">
    <source>
        <dbReference type="ARBA" id="ARBA00023157"/>
    </source>
</evidence>
<dbReference type="PANTHER" id="PTHR11480">
    <property type="entry name" value="SAPOSIN-RELATED"/>
    <property type="match status" value="1"/>
</dbReference>
<dbReference type="GO" id="GO:0006665">
    <property type="term" value="P:sphingolipid metabolic process"/>
    <property type="evidence" value="ECO:0007669"/>
    <property type="project" value="InterPro"/>
</dbReference>
<feature type="domain" description="Saposin B-type" evidence="7">
    <location>
        <begin position="632"/>
        <end position="714"/>
    </location>
</feature>
<feature type="domain" description="Saposin A-type" evidence="8">
    <location>
        <begin position="586"/>
        <end position="626"/>
    </location>
</feature>
<dbReference type="InterPro" id="IPR008373">
    <property type="entry name" value="Saposin"/>
</dbReference>
<dbReference type="Gene3D" id="1.10.225.10">
    <property type="entry name" value="Saposin-like"/>
    <property type="match status" value="14"/>
</dbReference>
<evidence type="ECO:0000313" key="9">
    <source>
        <dbReference type="EMBL" id="CAF3559427.1"/>
    </source>
</evidence>
<feature type="domain" description="Saposin B-type" evidence="7">
    <location>
        <begin position="22"/>
        <end position="103"/>
    </location>
</feature>
<dbReference type="PROSITE" id="PS50015">
    <property type="entry name" value="SAP_B"/>
    <property type="match status" value="13"/>
</dbReference>
<feature type="domain" description="Saposin B-type" evidence="7">
    <location>
        <begin position="1040"/>
        <end position="1122"/>
    </location>
</feature>
<dbReference type="Pfam" id="PF05184">
    <property type="entry name" value="SapB_1"/>
    <property type="match status" value="7"/>
</dbReference>
<evidence type="ECO:0000313" key="10">
    <source>
        <dbReference type="Proteomes" id="UP000663823"/>
    </source>
</evidence>
<dbReference type="FunFam" id="1.10.225.10:FF:000002">
    <property type="entry name" value="prosaposin isoform X2"/>
    <property type="match status" value="4"/>
</dbReference>
<evidence type="ECO:0000256" key="3">
    <source>
        <dbReference type="ARBA" id="ARBA00022729"/>
    </source>
</evidence>
<dbReference type="InterPro" id="IPR007856">
    <property type="entry name" value="SapB_1"/>
</dbReference>
<comment type="subcellular location">
    <subcellularLocation>
        <location evidence="1">Secreted</location>
    </subcellularLocation>
</comment>
<sequence>HIDKPVKLDLTQMLKIEESSIKSVQCSLCQYVISYVDTVIQNNKSEAAIVAALEKVCSILPEALKDKCVQFVDTYGPVLVQLIEKYGTPDKVCNALKLCHKGTETLTTLERIQLMKFEQVALKTVPCLFCKYAIGLLDIVIGDNRSAAAIEAALEKVCDYFPASLKDNCTHFVHHYGPIIAFLLARNATPVQICNVIKFCHNGTQEIKPYDILQMYKIKESPINSVQCSLCKYVISYVDTVIQNNKSEAAIEDALEKVCNILPGPLKDKCVQFVDTYGPVLLQLIEKYGTPDKVCNALKLCHNGTNSLQPVTDSFDQSLEINKQPVKVSSKLNSVINSLECSLCKYVVGYIDTVIQNNKSEAAIEAALEKVCGVLPGQIKDKCIEFVETYGPLVVQFIEKYGTSDKVCKALKLCQDGTQVATSISHHIDKPVKRIEDSVECTLCKYVLSFVNVLLENNATVKEIEKALEVVCVILPAEYHKQCKTFVDTYAPVLVELIVELDDPNTVCQWLTLCGKSNNKFIQIPAKKTKKLKSLPCNLCQYVVNYLDAIIQANSTETKFEEALDHACKVLPSTKLQSESLTICIIYAYKQECAIGPEYWCKSFQNAQDCGALHHCTDTIWRYDEKRTKIDLSTKCEWCTQIFENTHKAIQNVANNEDLIKSTLINGCKLLPLEDISSKCTTTIENYETTVVSLMKYQRYDRLCHLMDICPDSTTTELNKNIEKTNVDTQSKMLCNVIVRATQELHINQQKTRSEIQTYLKNDCQQLTTPQLVQKCEDLIERHGSEIYAHVVSHVESSKICDYIDDFALLSIAPVDCELCTFVLSIAKQMLDTQHPKDKVLIYIDENICSHLTGIAKKNCKEMVDTNGRDLITNIQDGIQPMLLCTHFQTCLDKIIDKTSPIQKDEMHSFLINNLCNKLGSLKSACEALMEKDSTHLLQVLINEINDHELCYMFGLCQKQSSLINELDVQDDPNKCKRCIADFTRRKHIAERLVNHSSEFLHHLCGQLPQKDDCLKAVDDSINELVTFIRSLDPRTICIQLKMCDQKSLENTEIMTVAPLDNAINENIIEYIKNDVCTKLGSLSLLCTQLIDSEGLNLLNLIDKNIDPHRICSIIDVCPSNPVLKIYHDKCQCCTNKIEIYQRKLSKFMQAIVASTRIMCDHVPGRDTCLQLTSVFETNANKMLTHFDSNRVCQLLSLCTPADEKTNEDQCQTCKNELDIRQYHFRTTINEVTTTLLSLCTDDDCRLHVQSIQQETLDKINNINSQNLCQHLGYCTLVNTLEPSATLLRLRILVEHQTKTLEERLQANDICSEYGQLRPMCEHLIASPESHRYAHIYMALLKNNPKLIDDDLRQQITSNVNVDVCDSSNSATCGICDYVSTYIHFALKRDSSEKSLQHALSTVCTHLSNEHYSQCQTLVQLFSPHMRTLKLDLNSNFCQQLTICQTPTDDMKIVKRSIVRVPLKKDESTTKDDELKRTVVKNLADTSQCTLCRFIISYLDAVLKNNKSEAAVEAALDKVCSVRAPCDEFVETYRVVVVQLFAQMADPGTICGSLRVCQVISSQETTTIESTPIRH</sequence>
<dbReference type="InterPro" id="IPR003119">
    <property type="entry name" value="SAP_A"/>
</dbReference>
<dbReference type="GO" id="GO:0005576">
    <property type="term" value="C:extracellular region"/>
    <property type="evidence" value="ECO:0007669"/>
    <property type="project" value="UniProtKB-SubCell"/>
</dbReference>
<name>A0A818KP88_9BILA</name>
<dbReference type="GO" id="GO:0005764">
    <property type="term" value="C:lysosome"/>
    <property type="evidence" value="ECO:0007669"/>
    <property type="project" value="InterPro"/>
</dbReference>
<evidence type="ECO:0000256" key="2">
    <source>
        <dbReference type="ARBA" id="ARBA00022525"/>
    </source>
</evidence>
<comment type="caution">
    <text evidence="9">The sequence shown here is derived from an EMBL/GenBank/DDBJ whole genome shotgun (WGS) entry which is preliminary data.</text>
</comment>
<keyword evidence="6" id="KW-0325">Glycoprotein</keyword>
<evidence type="ECO:0000256" key="6">
    <source>
        <dbReference type="ARBA" id="ARBA00023180"/>
    </source>
</evidence>
<dbReference type="InterPro" id="IPR008139">
    <property type="entry name" value="SaposinB_dom"/>
</dbReference>
<dbReference type="PROSITE" id="PS51110">
    <property type="entry name" value="SAP_A"/>
    <property type="match status" value="1"/>
</dbReference>
<evidence type="ECO:0000259" key="8">
    <source>
        <dbReference type="PROSITE" id="PS51110"/>
    </source>
</evidence>
<keyword evidence="5" id="KW-1015">Disulfide bond</keyword>
<dbReference type="Pfam" id="PF02199">
    <property type="entry name" value="SapA"/>
    <property type="match status" value="1"/>
</dbReference>
<dbReference type="PANTHER" id="PTHR11480:SF3">
    <property type="entry name" value="BCDNA.GH08312"/>
    <property type="match status" value="1"/>
</dbReference>
<keyword evidence="3" id="KW-0732">Signal</keyword>
<protein>
    <recommendedName>
        <fullName evidence="11">Proactivator polypeptide</fullName>
    </recommendedName>
</protein>
<dbReference type="SMART" id="SM00741">
    <property type="entry name" value="SapB"/>
    <property type="match status" value="14"/>
</dbReference>
<feature type="domain" description="Saposin B-type" evidence="7">
    <location>
        <begin position="533"/>
        <end position="620"/>
    </location>
</feature>
<dbReference type="PRINTS" id="PR01797">
    <property type="entry name" value="SAPOSIN"/>
</dbReference>
<feature type="non-terminal residue" evidence="9">
    <location>
        <position position="1"/>
    </location>
</feature>
<dbReference type="SMART" id="SM00162">
    <property type="entry name" value="SAPA"/>
    <property type="match status" value="1"/>
</dbReference>
<evidence type="ECO:0008006" key="11">
    <source>
        <dbReference type="Google" id="ProtNLM"/>
    </source>
</evidence>
<feature type="domain" description="Saposin B-type" evidence="7">
    <location>
        <begin position="337"/>
        <end position="418"/>
    </location>
</feature>
<evidence type="ECO:0000256" key="1">
    <source>
        <dbReference type="ARBA" id="ARBA00004613"/>
    </source>
</evidence>
<accession>A0A818KP88</accession>
<feature type="domain" description="Saposin B-type" evidence="7">
    <location>
        <begin position="912"/>
        <end position="961"/>
    </location>
</feature>
<dbReference type="SUPFAM" id="SSF47862">
    <property type="entry name" value="Saposin"/>
    <property type="match status" value="13"/>
</dbReference>
<evidence type="ECO:0000256" key="4">
    <source>
        <dbReference type="ARBA" id="ARBA00022737"/>
    </source>
</evidence>
<evidence type="ECO:0000259" key="7">
    <source>
        <dbReference type="PROSITE" id="PS50015"/>
    </source>
</evidence>
<dbReference type="Proteomes" id="UP000663823">
    <property type="component" value="Unassembled WGS sequence"/>
</dbReference>
<dbReference type="EMBL" id="CAJOAX010000292">
    <property type="protein sequence ID" value="CAF3559427.1"/>
    <property type="molecule type" value="Genomic_DNA"/>
</dbReference>
<dbReference type="InterPro" id="IPR008138">
    <property type="entry name" value="SapB_2"/>
</dbReference>
<feature type="domain" description="Saposin B-type" evidence="7">
    <location>
        <begin position="728"/>
        <end position="811"/>
    </location>
</feature>
<proteinExistence type="predicted"/>
<dbReference type="Pfam" id="PF03489">
    <property type="entry name" value="SapB_2"/>
    <property type="match status" value="6"/>
</dbReference>
<feature type="domain" description="Saposin B-type" evidence="7">
    <location>
        <begin position="224"/>
        <end position="305"/>
    </location>
</feature>
<feature type="domain" description="Saposin B-type" evidence="7">
    <location>
        <begin position="1369"/>
        <end position="1448"/>
    </location>
</feature>
<feature type="domain" description="Saposin B-type" evidence="7">
    <location>
        <begin position="437"/>
        <end position="518"/>
    </location>
</feature>
<feature type="domain" description="Saposin B-type" evidence="7">
    <location>
        <begin position="1485"/>
        <end position="1561"/>
    </location>
</feature>
<dbReference type="GO" id="GO:0016020">
    <property type="term" value="C:membrane"/>
    <property type="evidence" value="ECO:0007669"/>
    <property type="project" value="GOC"/>
</dbReference>
<feature type="domain" description="Saposin B-type" evidence="7">
    <location>
        <begin position="813"/>
        <end position="895"/>
    </location>
</feature>
<organism evidence="9 10">
    <name type="scientific">Rotaria sordida</name>
    <dbReference type="NCBI Taxonomy" id="392033"/>
    <lineage>
        <taxon>Eukaryota</taxon>
        <taxon>Metazoa</taxon>
        <taxon>Spiralia</taxon>
        <taxon>Gnathifera</taxon>
        <taxon>Rotifera</taxon>
        <taxon>Eurotatoria</taxon>
        <taxon>Bdelloidea</taxon>
        <taxon>Philodinida</taxon>
        <taxon>Philodinidae</taxon>
        <taxon>Rotaria</taxon>
    </lineage>
</organism>
<dbReference type="InterPro" id="IPR051428">
    <property type="entry name" value="Sphingo_Act-Surfact_Prot"/>
</dbReference>
<dbReference type="InterPro" id="IPR011001">
    <property type="entry name" value="Saposin-like"/>
</dbReference>
<feature type="domain" description="Saposin B-type" evidence="7">
    <location>
        <begin position="123"/>
        <end position="204"/>
    </location>
</feature>
<reference evidence="9" key="1">
    <citation type="submission" date="2021-02" db="EMBL/GenBank/DDBJ databases">
        <authorList>
            <person name="Nowell W R."/>
        </authorList>
    </citation>
    <scope>NUCLEOTIDE SEQUENCE</scope>
</reference>